<evidence type="ECO:0000256" key="5">
    <source>
        <dbReference type="ARBA" id="ARBA00022989"/>
    </source>
</evidence>
<feature type="transmembrane region" description="Helical" evidence="8">
    <location>
        <begin position="336"/>
        <end position="360"/>
    </location>
</feature>
<feature type="domain" description="Major facilitator superfamily (MFS) profile" evidence="9">
    <location>
        <begin position="1"/>
        <end position="454"/>
    </location>
</feature>
<dbReference type="GO" id="GO:0005886">
    <property type="term" value="C:plasma membrane"/>
    <property type="evidence" value="ECO:0007669"/>
    <property type="project" value="UniProtKB-SubCell"/>
</dbReference>
<evidence type="ECO:0000256" key="3">
    <source>
        <dbReference type="ARBA" id="ARBA00022475"/>
    </source>
</evidence>
<feature type="transmembrane region" description="Helical" evidence="8">
    <location>
        <begin position="244"/>
        <end position="267"/>
    </location>
</feature>
<keyword evidence="5 8" id="KW-1133">Transmembrane helix</keyword>
<organism evidence="10 11">
    <name type="scientific">Corynebacterium mendelii</name>
    <dbReference type="NCBI Taxonomy" id="2765362"/>
    <lineage>
        <taxon>Bacteria</taxon>
        <taxon>Bacillati</taxon>
        <taxon>Actinomycetota</taxon>
        <taxon>Actinomycetes</taxon>
        <taxon>Mycobacteriales</taxon>
        <taxon>Corynebacteriaceae</taxon>
        <taxon>Corynebacterium</taxon>
    </lineage>
</organism>
<dbReference type="Gene3D" id="1.20.1720.10">
    <property type="entry name" value="Multidrug resistance protein D"/>
    <property type="match status" value="1"/>
</dbReference>
<sequence>MVVLDGTVVNLALARIQVELDLSDSLRSWVVTTYALAFGGLLLLGGRLGDVFGRRRVFLTGVGMFTAASLLCGLSTSPWMLLVARIIQGTGAAVASPTAMALIVVTFAPGKPRNQAFSVFAMMTGLGSVLGLVFGGALTQVSWRWIFLINVPIGIAIVAAGAKVLAKTPAFERVSLDVTGAVLATGASTLLVFGMAEGGTGFTPLIGASLVLGLVVLGWFFHGQKTAKNPVLPLTMFASRARRAVFVCLLAAGALLMAMTVQVALFVQEVLGYTPLEAGLAFIPFAFALGAGSWVAGLLAEKLRPKWIIAAGGLVLAAGFIHGAGLDSTAGYWPDLLGSILVIGFGVGLTLIPLTLSVVAGVEPGSVGPLTATSLVCQTLGGPLGLAAVTAVAQWRSKDLLHRAGMSLDGLDRTDLSAAARDALGAGYTGSLLVCAGLAGLIVVVSLLLVSFTVTDIAEGKKAEQASAQADVFAGREPATTGGTPQDSVADGTQNSGPDN</sequence>
<dbReference type="Proteomes" id="UP000664332">
    <property type="component" value="Unassembled WGS sequence"/>
</dbReference>
<dbReference type="PANTHER" id="PTHR42718">
    <property type="entry name" value="MAJOR FACILITATOR SUPERFAMILY MULTIDRUG TRANSPORTER MFSC"/>
    <property type="match status" value="1"/>
</dbReference>
<dbReference type="PROSITE" id="PS50850">
    <property type="entry name" value="MFS"/>
    <property type="match status" value="1"/>
</dbReference>
<feature type="transmembrane region" description="Helical" evidence="8">
    <location>
        <begin position="145"/>
        <end position="166"/>
    </location>
</feature>
<evidence type="ECO:0000256" key="1">
    <source>
        <dbReference type="ARBA" id="ARBA00004651"/>
    </source>
</evidence>
<gene>
    <name evidence="10" type="ORF">JZY06_01225</name>
</gene>
<keyword evidence="11" id="KW-1185">Reference proteome</keyword>
<dbReference type="GO" id="GO:0022857">
    <property type="term" value="F:transmembrane transporter activity"/>
    <property type="evidence" value="ECO:0007669"/>
    <property type="project" value="InterPro"/>
</dbReference>
<dbReference type="InterPro" id="IPR011701">
    <property type="entry name" value="MFS"/>
</dbReference>
<dbReference type="PANTHER" id="PTHR42718:SF46">
    <property type="entry name" value="BLR6921 PROTEIN"/>
    <property type="match status" value="1"/>
</dbReference>
<dbReference type="Pfam" id="PF07690">
    <property type="entry name" value="MFS_1"/>
    <property type="match status" value="1"/>
</dbReference>
<reference evidence="10" key="1">
    <citation type="submission" date="2021-03" db="EMBL/GenBank/DDBJ databases">
        <authorList>
            <person name="Sun Q."/>
        </authorList>
    </citation>
    <scope>NUCLEOTIDE SEQUENCE</scope>
    <source>
        <strain evidence="10">CCM 8862</strain>
    </source>
</reference>
<dbReference type="InterPro" id="IPR020846">
    <property type="entry name" value="MFS_dom"/>
</dbReference>
<feature type="transmembrane region" description="Helical" evidence="8">
    <location>
        <begin position="178"/>
        <end position="196"/>
    </location>
</feature>
<dbReference type="AlphaFoldDB" id="A0A939DYD1"/>
<protein>
    <submittedName>
        <fullName evidence="10">MFS transporter</fullName>
    </submittedName>
</protein>
<feature type="transmembrane region" description="Helical" evidence="8">
    <location>
        <begin position="431"/>
        <end position="452"/>
    </location>
</feature>
<keyword evidence="4 8" id="KW-0812">Transmembrane</keyword>
<evidence type="ECO:0000313" key="11">
    <source>
        <dbReference type="Proteomes" id="UP000664332"/>
    </source>
</evidence>
<feature type="transmembrane region" description="Helical" evidence="8">
    <location>
        <begin position="372"/>
        <end position="393"/>
    </location>
</feature>
<keyword evidence="6 8" id="KW-0472">Membrane</keyword>
<comment type="caution">
    <text evidence="10">The sequence shown here is derived from an EMBL/GenBank/DDBJ whole genome shotgun (WGS) entry which is preliminary data.</text>
</comment>
<evidence type="ECO:0000256" key="8">
    <source>
        <dbReference type="SAM" id="Phobius"/>
    </source>
</evidence>
<evidence type="ECO:0000313" key="10">
    <source>
        <dbReference type="EMBL" id="MBN9643258.1"/>
    </source>
</evidence>
<feature type="transmembrane region" description="Helical" evidence="8">
    <location>
        <begin position="279"/>
        <end position="300"/>
    </location>
</feature>
<feature type="region of interest" description="Disordered" evidence="7">
    <location>
        <begin position="462"/>
        <end position="500"/>
    </location>
</feature>
<feature type="transmembrane region" description="Helical" evidence="8">
    <location>
        <begin position="26"/>
        <end position="45"/>
    </location>
</feature>
<comment type="subcellular location">
    <subcellularLocation>
        <location evidence="1">Cell membrane</location>
        <topology evidence="1">Multi-pass membrane protein</topology>
    </subcellularLocation>
</comment>
<feature type="transmembrane region" description="Helical" evidence="8">
    <location>
        <begin position="202"/>
        <end position="223"/>
    </location>
</feature>
<keyword evidence="3" id="KW-1003">Cell membrane</keyword>
<evidence type="ECO:0000259" key="9">
    <source>
        <dbReference type="PROSITE" id="PS50850"/>
    </source>
</evidence>
<evidence type="ECO:0000256" key="6">
    <source>
        <dbReference type="ARBA" id="ARBA00023136"/>
    </source>
</evidence>
<feature type="compositionally biased region" description="Polar residues" evidence="7">
    <location>
        <begin position="481"/>
        <end position="500"/>
    </location>
</feature>
<evidence type="ECO:0000256" key="7">
    <source>
        <dbReference type="SAM" id="MobiDB-lite"/>
    </source>
</evidence>
<dbReference type="CDD" id="cd17321">
    <property type="entry name" value="MFS_MMR_MDR_like"/>
    <property type="match status" value="1"/>
</dbReference>
<keyword evidence="2" id="KW-0813">Transport</keyword>
<evidence type="ECO:0000256" key="4">
    <source>
        <dbReference type="ARBA" id="ARBA00022692"/>
    </source>
</evidence>
<feature type="transmembrane region" description="Helical" evidence="8">
    <location>
        <begin position="57"/>
        <end position="80"/>
    </location>
</feature>
<accession>A0A939DYD1</accession>
<dbReference type="InterPro" id="IPR036259">
    <property type="entry name" value="MFS_trans_sf"/>
</dbReference>
<dbReference type="Gene3D" id="1.20.1250.20">
    <property type="entry name" value="MFS general substrate transporter like domains"/>
    <property type="match status" value="1"/>
</dbReference>
<feature type="transmembrane region" description="Helical" evidence="8">
    <location>
        <begin position="119"/>
        <end position="139"/>
    </location>
</feature>
<proteinExistence type="predicted"/>
<name>A0A939DYD1_9CORY</name>
<evidence type="ECO:0000256" key="2">
    <source>
        <dbReference type="ARBA" id="ARBA00022448"/>
    </source>
</evidence>
<feature type="transmembrane region" description="Helical" evidence="8">
    <location>
        <begin position="86"/>
        <end position="107"/>
    </location>
</feature>
<feature type="transmembrane region" description="Helical" evidence="8">
    <location>
        <begin position="307"/>
        <end position="324"/>
    </location>
</feature>
<dbReference type="SUPFAM" id="SSF103473">
    <property type="entry name" value="MFS general substrate transporter"/>
    <property type="match status" value="1"/>
</dbReference>
<dbReference type="EMBL" id="JAFLEQ010000003">
    <property type="protein sequence ID" value="MBN9643258.1"/>
    <property type="molecule type" value="Genomic_DNA"/>
</dbReference>